<dbReference type="InterPro" id="IPR028074">
    <property type="entry name" value="PHTB1_GAE_dom"/>
</dbReference>
<dbReference type="GO" id="GO:0060271">
    <property type="term" value="P:cilium assembly"/>
    <property type="evidence" value="ECO:0007669"/>
    <property type="project" value="TreeGrafter"/>
</dbReference>
<evidence type="ECO:0000259" key="5">
    <source>
        <dbReference type="Pfam" id="PF23338"/>
    </source>
</evidence>
<dbReference type="EMBL" id="VHII01000007">
    <property type="protein sequence ID" value="KAF1388455.1"/>
    <property type="molecule type" value="Genomic_DNA"/>
</dbReference>
<dbReference type="PANTHER" id="PTHR20991">
    <property type="entry name" value="PARATHYROID HORMONE-RESPONSIVE B1 GENE"/>
    <property type="match status" value="1"/>
</dbReference>
<feature type="compositionally biased region" description="Basic and acidic residues" evidence="2">
    <location>
        <begin position="515"/>
        <end position="528"/>
    </location>
</feature>
<evidence type="ECO:0000256" key="1">
    <source>
        <dbReference type="SAM" id="Coils"/>
    </source>
</evidence>
<organism evidence="7 8">
    <name type="scientific">Perca fluviatilis</name>
    <name type="common">European perch</name>
    <dbReference type="NCBI Taxonomy" id="8168"/>
    <lineage>
        <taxon>Eukaryota</taxon>
        <taxon>Metazoa</taxon>
        <taxon>Chordata</taxon>
        <taxon>Craniata</taxon>
        <taxon>Vertebrata</taxon>
        <taxon>Euteleostomi</taxon>
        <taxon>Actinopterygii</taxon>
        <taxon>Neopterygii</taxon>
        <taxon>Teleostei</taxon>
        <taxon>Neoteleostei</taxon>
        <taxon>Acanthomorphata</taxon>
        <taxon>Eupercaria</taxon>
        <taxon>Perciformes</taxon>
        <taxon>Percoidei</taxon>
        <taxon>Percidae</taxon>
        <taxon>Percinae</taxon>
        <taxon>Perca</taxon>
    </lineage>
</organism>
<evidence type="ECO:0000259" key="4">
    <source>
        <dbReference type="Pfam" id="PF23337"/>
    </source>
</evidence>
<feature type="domain" description="PTHB1 platform" evidence="4">
    <location>
        <begin position="69"/>
        <end position="176"/>
    </location>
</feature>
<keyword evidence="1" id="KW-0175">Coiled coil</keyword>
<dbReference type="InterPro" id="IPR055363">
    <property type="entry name" value="PTHB1_hp_dom"/>
</dbReference>
<keyword evidence="8" id="KW-1185">Reference proteome</keyword>
<accession>A0A6A5FCF7</accession>
<gene>
    <name evidence="7" type="ORF">PFLUV_G00090390</name>
</gene>
<evidence type="ECO:0000259" key="6">
    <source>
        <dbReference type="Pfam" id="PF23339"/>
    </source>
</evidence>
<name>A0A6A5FCF7_PERFL</name>
<feature type="domain" description="PTHB1 GAE" evidence="3">
    <location>
        <begin position="1"/>
        <end position="66"/>
    </location>
</feature>
<feature type="domain" description="PTHB1 hairpin" evidence="5">
    <location>
        <begin position="178"/>
        <end position="280"/>
    </location>
</feature>
<feature type="coiled-coil region" evidence="1">
    <location>
        <begin position="242"/>
        <end position="269"/>
    </location>
</feature>
<evidence type="ECO:0000259" key="3">
    <source>
        <dbReference type="Pfam" id="PF14728"/>
    </source>
</evidence>
<dbReference type="AlphaFoldDB" id="A0A6A5FCF7"/>
<feature type="region of interest" description="Disordered" evidence="2">
    <location>
        <begin position="414"/>
        <end position="528"/>
    </location>
</feature>
<dbReference type="Pfam" id="PF23337">
    <property type="entry name" value="PTHB1_pf"/>
    <property type="match status" value="1"/>
</dbReference>
<dbReference type="GO" id="GO:0034464">
    <property type="term" value="C:BBSome"/>
    <property type="evidence" value="ECO:0007669"/>
    <property type="project" value="InterPro"/>
</dbReference>
<feature type="compositionally biased region" description="Basic and acidic residues" evidence="2">
    <location>
        <begin position="425"/>
        <end position="507"/>
    </location>
</feature>
<protein>
    <submittedName>
        <fullName evidence="7">Uncharacterized protein</fullName>
    </submittedName>
</protein>
<comment type="caution">
    <text evidence="7">The sequence shown here is derived from an EMBL/GenBank/DDBJ whole genome shotgun (WGS) entry which is preliminary data.</text>
</comment>
<dbReference type="Pfam" id="PF14728">
    <property type="entry name" value="PTHB1_GAE"/>
    <property type="match status" value="1"/>
</dbReference>
<dbReference type="PANTHER" id="PTHR20991:SF0">
    <property type="entry name" value="PROTEIN PTHB1"/>
    <property type="match status" value="1"/>
</dbReference>
<dbReference type="Proteomes" id="UP000465112">
    <property type="component" value="Chromosome 7"/>
</dbReference>
<feature type="compositionally biased region" description="Basic residues" evidence="2">
    <location>
        <begin position="414"/>
        <end position="424"/>
    </location>
</feature>
<feature type="domain" description="PTHB1 C-terminal helix bundle" evidence="6">
    <location>
        <begin position="283"/>
        <end position="362"/>
    </location>
</feature>
<sequence>MTVGVQPPLAVTQEKFVLEPMGAGSSTVVAFSAFLNGRYPTADLTGDITVSFSLPTGVPRVLQSKFSLPLALVCVPTSPAKTTKFKITVDTNQPPVNLNSIFPEFSAKSEDKDGNSLAFQFLSGAKVTVVASKTSQRYRIQSDCFEDMWLVVKELVQRFDKHFSKLGVKDFKKSFSGPLPMQEYFLSVDHHFQLRVSAQQYQDLLSERAVQFRAIQRRLLTRFKDKTPAPLQNLDTLLDATYSQVMALAEAAEDNRAQLEEAFVRLRSATHLLVLLLSLSQGLTPDQTAILEATLLPLLQDTPQLGWEESCDAAVSHLLRSCLSRSPKDQATSLAQAGGPVLGLPRDTARLKKHITLMCDRISKGGRLTLASEANVPVPVQIQNLAVPGGVEPIAEVAGDGEELELPPEVTKFVKKKHASKKVKKDKDNVKEEAGGAEEPVKEAKKEKKESSKEKKESKKDSSKEPKEEAKKESKKESSSSKEKKESSKEKKEKDKDKEGKESADKKVSRKSSVKVKEKKKEPEAGEG</sequence>
<dbReference type="InterPro" id="IPR026511">
    <property type="entry name" value="PTHB1"/>
</dbReference>
<dbReference type="Pfam" id="PF23338">
    <property type="entry name" value="PTHB1_hp"/>
    <property type="match status" value="1"/>
</dbReference>
<dbReference type="Pfam" id="PF23339">
    <property type="entry name" value="PTHB1_CtH"/>
    <property type="match status" value="1"/>
</dbReference>
<evidence type="ECO:0000313" key="8">
    <source>
        <dbReference type="Proteomes" id="UP000465112"/>
    </source>
</evidence>
<evidence type="ECO:0000313" key="7">
    <source>
        <dbReference type="EMBL" id="KAF1388455.1"/>
    </source>
</evidence>
<dbReference type="InterPro" id="IPR055362">
    <property type="entry name" value="PTHB1_pf_dom"/>
</dbReference>
<dbReference type="GO" id="GO:0016020">
    <property type="term" value="C:membrane"/>
    <property type="evidence" value="ECO:0007669"/>
    <property type="project" value="TreeGrafter"/>
</dbReference>
<evidence type="ECO:0000256" key="2">
    <source>
        <dbReference type="SAM" id="MobiDB-lite"/>
    </source>
</evidence>
<dbReference type="InterPro" id="IPR055364">
    <property type="entry name" value="PTHB1_CtH_dom"/>
</dbReference>
<reference evidence="7 8" key="1">
    <citation type="submission" date="2019-06" db="EMBL/GenBank/DDBJ databases">
        <title>A chromosome-scale genome assembly of the European perch, Perca fluviatilis.</title>
        <authorList>
            <person name="Roques C."/>
            <person name="Zahm M."/>
            <person name="Cabau C."/>
            <person name="Klopp C."/>
            <person name="Bouchez O."/>
            <person name="Donnadieu C."/>
            <person name="Kuhl H."/>
            <person name="Gislard M."/>
            <person name="Guendouz S."/>
            <person name="Journot L."/>
            <person name="Haffray P."/>
            <person name="Bestin A."/>
            <person name="Morvezen R."/>
            <person name="Feron R."/>
            <person name="Wen M."/>
            <person name="Jouanno E."/>
            <person name="Herpin A."/>
            <person name="Schartl M."/>
            <person name="Postlethwait J."/>
            <person name="Schaerlinger B."/>
            <person name="Chardard D."/>
            <person name="Lecocq T."/>
            <person name="Poncet C."/>
            <person name="Jaffrelo L."/>
            <person name="Lampietro C."/>
            <person name="Guiguen Y."/>
        </authorList>
    </citation>
    <scope>NUCLEOTIDE SEQUENCE [LARGE SCALE GENOMIC DNA]</scope>
    <source>
        <tissue evidence="7">Blood</tissue>
    </source>
</reference>
<proteinExistence type="predicted"/>